<name>A0A1M5E027_9THEO</name>
<feature type="domain" description="DUF4351" evidence="1">
    <location>
        <begin position="128"/>
        <end position="186"/>
    </location>
</feature>
<gene>
    <name evidence="2" type="ORF">SAMN02746089_02454</name>
</gene>
<protein>
    <recommendedName>
        <fullName evidence="1">DUF4351 domain-containing protein</fullName>
    </recommendedName>
</protein>
<dbReference type="PANTHER" id="PTHR34613">
    <property type="entry name" value="SLL0800 PROTEIN"/>
    <property type="match status" value="1"/>
</dbReference>
<evidence type="ECO:0000313" key="3">
    <source>
        <dbReference type="Proteomes" id="UP000184088"/>
    </source>
</evidence>
<dbReference type="PANTHER" id="PTHR34613:SF1">
    <property type="entry name" value="SLL6017 PROTEIN"/>
    <property type="match status" value="1"/>
</dbReference>
<evidence type="ECO:0000313" key="2">
    <source>
        <dbReference type="EMBL" id="SHF72608.1"/>
    </source>
</evidence>
<dbReference type="Proteomes" id="UP000184088">
    <property type="component" value="Unassembled WGS sequence"/>
</dbReference>
<dbReference type="EMBL" id="FQVH01000040">
    <property type="protein sequence ID" value="SHF72608.1"/>
    <property type="molecule type" value="Genomic_DNA"/>
</dbReference>
<proteinExistence type="predicted"/>
<sequence>MSYTLGNNKLDYRYKILDVGDLTFSNIAETGYFDLYPLLPLADRKERTKAGEKYLKMCVDLIKGVPVSTNKKKDILFKAELLSGIVYSQEVIKKIFEEAEKMLRLEESSIYKMIIEKGLKEGMEKGIKEGIKEGLRNTILKQLNKKLKGLPKKYEEMIKNADSNILDRIAEDIFDIEKTEDLDKYFK</sequence>
<keyword evidence="3" id="KW-1185">Reference proteome</keyword>
<accession>A0A1M5E027</accession>
<evidence type="ECO:0000259" key="1">
    <source>
        <dbReference type="Pfam" id="PF14261"/>
    </source>
</evidence>
<reference evidence="2 3" key="1">
    <citation type="submission" date="2016-11" db="EMBL/GenBank/DDBJ databases">
        <authorList>
            <person name="Jaros S."/>
            <person name="Januszkiewicz K."/>
            <person name="Wedrychowicz H."/>
        </authorList>
    </citation>
    <scope>NUCLEOTIDE SEQUENCE [LARGE SCALE GENOMIC DNA]</scope>
    <source>
        <strain evidence="2 3">DSM 17918</strain>
    </source>
</reference>
<dbReference type="OrthoDB" id="1730086at2"/>
<dbReference type="RefSeq" id="WP_159432412.1">
    <property type="nucleotide sequence ID" value="NZ_FQVH01000040.1"/>
</dbReference>
<dbReference type="STRING" id="1121256.SAMN02746089_02454"/>
<dbReference type="InterPro" id="IPR025587">
    <property type="entry name" value="DUF4351"/>
</dbReference>
<organism evidence="2 3">
    <name type="scientific">Caldanaerobius fijiensis DSM 17918</name>
    <dbReference type="NCBI Taxonomy" id="1121256"/>
    <lineage>
        <taxon>Bacteria</taxon>
        <taxon>Bacillati</taxon>
        <taxon>Bacillota</taxon>
        <taxon>Clostridia</taxon>
        <taxon>Thermoanaerobacterales</taxon>
        <taxon>Thermoanaerobacteraceae</taxon>
        <taxon>Caldanaerobius</taxon>
    </lineage>
</organism>
<dbReference type="AlphaFoldDB" id="A0A1M5E027"/>
<dbReference type="Pfam" id="PF14261">
    <property type="entry name" value="DUF4351"/>
    <property type="match status" value="1"/>
</dbReference>